<dbReference type="InterPro" id="IPR001647">
    <property type="entry name" value="HTH_TetR"/>
</dbReference>
<dbReference type="GO" id="GO:0003677">
    <property type="term" value="F:DNA binding"/>
    <property type="evidence" value="ECO:0007669"/>
    <property type="project" value="UniProtKB-UniRule"/>
</dbReference>
<gene>
    <name evidence="4" type="ORF">D2V05_10530</name>
    <name evidence="5" type="ORF">FQ017_10420</name>
</gene>
<dbReference type="InterPro" id="IPR050109">
    <property type="entry name" value="HTH-type_TetR-like_transc_reg"/>
</dbReference>
<dbReference type="PANTHER" id="PTHR30328">
    <property type="entry name" value="TRANSCRIPTIONAL REPRESSOR"/>
    <property type="match status" value="1"/>
</dbReference>
<dbReference type="PROSITE" id="PS50977">
    <property type="entry name" value="HTH_TETR_2"/>
    <property type="match status" value="1"/>
</dbReference>
<reference evidence="4 6" key="1">
    <citation type="submission" date="2018-08" db="EMBL/GenBank/DDBJ databases">
        <title>Proposal of Muricauda 72 sp.nov. and Muricauda NH166 sp.nov., isolated from seawater.</title>
        <authorList>
            <person name="Cheng H."/>
            <person name="Wu Y.-H."/>
            <person name="Guo L.-L."/>
            <person name="Xu X.-W."/>
        </authorList>
    </citation>
    <scope>NUCLEOTIDE SEQUENCE [LARGE SCALE GENOMIC DNA]</scope>
    <source>
        <strain evidence="4 6">72</strain>
    </source>
</reference>
<keyword evidence="7" id="KW-1185">Reference proteome</keyword>
<accession>A0A3A1NFP7</accession>
<dbReference type="Proteomes" id="UP000321621">
    <property type="component" value="Unassembled WGS sequence"/>
</dbReference>
<evidence type="ECO:0000313" key="6">
    <source>
        <dbReference type="Proteomes" id="UP000266691"/>
    </source>
</evidence>
<dbReference type="AlphaFoldDB" id="A0A3A1NFP7"/>
<organism evidence="4 6">
    <name type="scientific">Flagellimonas pelagia</name>
    <dbReference type="NCBI Taxonomy" id="2306998"/>
    <lineage>
        <taxon>Bacteria</taxon>
        <taxon>Pseudomonadati</taxon>
        <taxon>Bacteroidota</taxon>
        <taxon>Flavobacteriia</taxon>
        <taxon>Flavobacteriales</taxon>
        <taxon>Flavobacteriaceae</taxon>
        <taxon>Flagellimonas</taxon>
    </lineage>
</organism>
<dbReference type="EMBL" id="VNWK01000026">
    <property type="protein sequence ID" value="TXJ93833.1"/>
    <property type="molecule type" value="Genomic_DNA"/>
</dbReference>
<dbReference type="SUPFAM" id="SSF46689">
    <property type="entry name" value="Homeodomain-like"/>
    <property type="match status" value="1"/>
</dbReference>
<dbReference type="Pfam" id="PF00440">
    <property type="entry name" value="TetR_N"/>
    <property type="match status" value="1"/>
</dbReference>
<proteinExistence type="predicted"/>
<feature type="DNA-binding region" description="H-T-H motif" evidence="2">
    <location>
        <begin position="25"/>
        <end position="44"/>
    </location>
</feature>
<dbReference type="EMBL" id="QXFI01000026">
    <property type="protein sequence ID" value="RIV43928.1"/>
    <property type="molecule type" value="Genomic_DNA"/>
</dbReference>
<reference evidence="5 7" key="2">
    <citation type="submission" date="2019-07" db="EMBL/GenBank/DDBJ databases">
        <title>Draft genome of two Muricauda strains isolated from deep sea.</title>
        <authorList>
            <person name="Sun C."/>
        </authorList>
    </citation>
    <scope>NUCLEOTIDE SEQUENCE [LARGE SCALE GENOMIC DNA]</scope>
    <source>
        <strain evidence="5 7">72</strain>
    </source>
</reference>
<evidence type="ECO:0000313" key="5">
    <source>
        <dbReference type="EMBL" id="TXJ93833.1"/>
    </source>
</evidence>
<dbReference type="Gene3D" id="1.10.357.10">
    <property type="entry name" value="Tetracycline Repressor, domain 2"/>
    <property type="match status" value="1"/>
</dbReference>
<evidence type="ECO:0000313" key="4">
    <source>
        <dbReference type="EMBL" id="RIV43928.1"/>
    </source>
</evidence>
<dbReference type="InterPro" id="IPR009057">
    <property type="entry name" value="Homeodomain-like_sf"/>
</dbReference>
<dbReference type="Proteomes" id="UP000266691">
    <property type="component" value="Unassembled WGS sequence"/>
</dbReference>
<evidence type="ECO:0000256" key="2">
    <source>
        <dbReference type="PROSITE-ProRule" id="PRU00335"/>
    </source>
</evidence>
<sequence>MLENKRDILAYAIQNFTKFGSKRFSMDELAHDLGISKKTLYRYFGSKEELVSESLGFLLNKLRANLNDYMDQNPNENEPLSTIIYIYKLGLMTLQKINPSFLYGLAKYYPNAYKKYSSFKKDIVWDLVCPLLKKAQKLEQVRKNVKVELVCMLFLSRMEEMVYSSPTLFEEYSIQELLEHIIINNLRGVLTVEYLATSPLEK</sequence>
<feature type="domain" description="HTH tetR-type" evidence="3">
    <location>
        <begin position="2"/>
        <end position="62"/>
    </location>
</feature>
<comment type="caution">
    <text evidence="4">The sequence shown here is derived from an EMBL/GenBank/DDBJ whole genome shotgun (WGS) entry which is preliminary data.</text>
</comment>
<dbReference type="PRINTS" id="PR00455">
    <property type="entry name" value="HTHTETR"/>
</dbReference>
<keyword evidence="1 2" id="KW-0238">DNA-binding</keyword>
<dbReference type="PANTHER" id="PTHR30328:SF54">
    <property type="entry name" value="HTH-TYPE TRANSCRIPTIONAL REPRESSOR SCO4008"/>
    <property type="match status" value="1"/>
</dbReference>
<evidence type="ECO:0000259" key="3">
    <source>
        <dbReference type="PROSITE" id="PS50977"/>
    </source>
</evidence>
<name>A0A3A1NFP7_9FLAO</name>
<dbReference type="RefSeq" id="WP_119647540.1">
    <property type="nucleotide sequence ID" value="NZ_QXFI01000026.1"/>
</dbReference>
<dbReference type="OrthoDB" id="881297at2"/>
<protein>
    <submittedName>
        <fullName evidence="4">TetR/AcrR family transcriptional regulator</fullName>
    </submittedName>
</protein>
<evidence type="ECO:0000313" key="7">
    <source>
        <dbReference type="Proteomes" id="UP000321621"/>
    </source>
</evidence>
<evidence type="ECO:0000256" key="1">
    <source>
        <dbReference type="ARBA" id="ARBA00023125"/>
    </source>
</evidence>
<dbReference type="Gene3D" id="1.10.10.60">
    <property type="entry name" value="Homeodomain-like"/>
    <property type="match status" value="1"/>
</dbReference>